<feature type="domain" description="DUF8212" evidence="2">
    <location>
        <begin position="223"/>
        <end position="301"/>
    </location>
</feature>
<dbReference type="Proteomes" id="UP000799423">
    <property type="component" value="Unassembled WGS sequence"/>
</dbReference>
<sequence>MRLLDVATCSLQVFYGNSIPLYAILSHTWLQDDEEVTFNEIFSASLADKPPWLQKRGAAKIKFLCAQAQRDGYEYAWIDTCCIDKSNSTELSEAINSMYQWYEKSQVCYVFLEDVGHESDFLSSRWWTRAWTLQELLAPSSVLFFDTNHRIFGSKASMAAQIAMSTGIDEHTLKSPYAMFFTSVARRMSWAAHRQASRAEDLAYALLGIFEINMPMQYGEGEKAFVRLQREIMKTTNDQSLFAWGFSPEPLENILAFMPTFQPAPPPYGETAESVQASEAGLFAPHPRYFAACGDIIAHSALDHSQVDDTRIEEKQGVFSIESLSIIRSGDLPETDILSRLDRYHRIVLLPCSIPGAPHSVLGILLQLWHWHHHSQNQPARAIRDDIQGAHTFPVSSDLATKALTKKYMVDPLQWVTRYRTFAKDATGVRAGSALKRTLIIDIQEPFLTLHKQWQPTGWQWHSTQNTLLCSTSGPESDQPTLRFLPTLPLKGKESKIVVHASLWLGSNEYIPDQIRFQTIPVAQIGAPLSERQMHEGVDVSMVKGEGVFRCQKMEVNARVSTRYIFNQAVTTIVVEGLWRKRAREAERKRANEDEKIRASGGAMVGGAVAGGFILGSAFG</sequence>
<dbReference type="InterPro" id="IPR010730">
    <property type="entry name" value="HET"/>
</dbReference>
<evidence type="ECO:0000259" key="2">
    <source>
        <dbReference type="Pfam" id="PF26640"/>
    </source>
</evidence>
<dbReference type="AlphaFoldDB" id="A0A6A7B0L1"/>
<evidence type="ECO:0000313" key="3">
    <source>
        <dbReference type="EMBL" id="KAF2848614.1"/>
    </source>
</evidence>
<gene>
    <name evidence="3" type="ORF">T440DRAFT_556453</name>
</gene>
<evidence type="ECO:0000313" key="4">
    <source>
        <dbReference type="Proteomes" id="UP000799423"/>
    </source>
</evidence>
<organism evidence="3 4">
    <name type="scientific">Plenodomus tracheiphilus IPT5</name>
    <dbReference type="NCBI Taxonomy" id="1408161"/>
    <lineage>
        <taxon>Eukaryota</taxon>
        <taxon>Fungi</taxon>
        <taxon>Dikarya</taxon>
        <taxon>Ascomycota</taxon>
        <taxon>Pezizomycotina</taxon>
        <taxon>Dothideomycetes</taxon>
        <taxon>Pleosporomycetidae</taxon>
        <taxon>Pleosporales</taxon>
        <taxon>Pleosporineae</taxon>
        <taxon>Leptosphaeriaceae</taxon>
        <taxon>Plenodomus</taxon>
    </lineage>
</organism>
<dbReference type="Pfam" id="PF26640">
    <property type="entry name" value="DUF8212"/>
    <property type="match status" value="1"/>
</dbReference>
<keyword evidence="4" id="KW-1185">Reference proteome</keyword>
<dbReference type="Pfam" id="PF06985">
    <property type="entry name" value="HET"/>
    <property type="match status" value="1"/>
</dbReference>
<proteinExistence type="predicted"/>
<feature type="domain" description="Heterokaryon incompatibility" evidence="1">
    <location>
        <begin position="22"/>
        <end position="117"/>
    </location>
</feature>
<dbReference type="PANTHER" id="PTHR10622">
    <property type="entry name" value="HET DOMAIN-CONTAINING PROTEIN"/>
    <property type="match status" value="1"/>
</dbReference>
<dbReference type="EMBL" id="MU006316">
    <property type="protein sequence ID" value="KAF2848614.1"/>
    <property type="molecule type" value="Genomic_DNA"/>
</dbReference>
<protein>
    <submittedName>
        <fullName evidence="3">HET-domain-containing protein</fullName>
    </submittedName>
</protein>
<name>A0A6A7B0L1_9PLEO</name>
<evidence type="ECO:0000259" key="1">
    <source>
        <dbReference type="Pfam" id="PF06985"/>
    </source>
</evidence>
<dbReference type="InterPro" id="IPR058525">
    <property type="entry name" value="DUF8212"/>
</dbReference>
<accession>A0A6A7B0L1</accession>
<dbReference type="PANTHER" id="PTHR10622:SF10">
    <property type="entry name" value="HET DOMAIN-CONTAINING PROTEIN"/>
    <property type="match status" value="1"/>
</dbReference>
<reference evidence="3" key="1">
    <citation type="submission" date="2020-01" db="EMBL/GenBank/DDBJ databases">
        <authorList>
            <consortium name="DOE Joint Genome Institute"/>
            <person name="Haridas S."/>
            <person name="Albert R."/>
            <person name="Binder M."/>
            <person name="Bloem J."/>
            <person name="Labutti K."/>
            <person name="Salamov A."/>
            <person name="Andreopoulos B."/>
            <person name="Baker S.E."/>
            <person name="Barry K."/>
            <person name="Bills G."/>
            <person name="Bluhm B.H."/>
            <person name="Cannon C."/>
            <person name="Castanera R."/>
            <person name="Culley D.E."/>
            <person name="Daum C."/>
            <person name="Ezra D."/>
            <person name="Gonzalez J.B."/>
            <person name="Henrissat B."/>
            <person name="Kuo A."/>
            <person name="Liang C."/>
            <person name="Lipzen A."/>
            <person name="Lutzoni F."/>
            <person name="Magnuson J."/>
            <person name="Mondo S."/>
            <person name="Nolan M."/>
            <person name="Ohm R."/>
            <person name="Pangilinan J."/>
            <person name="Park H.-J."/>
            <person name="Ramirez L."/>
            <person name="Alfaro M."/>
            <person name="Sun H."/>
            <person name="Tritt A."/>
            <person name="Yoshinaga Y."/>
            <person name="Zwiers L.-H."/>
            <person name="Turgeon B.G."/>
            <person name="Goodwin S.B."/>
            <person name="Spatafora J.W."/>
            <person name="Crous P.W."/>
            <person name="Grigoriev I.V."/>
        </authorList>
    </citation>
    <scope>NUCLEOTIDE SEQUENCE</scope>
    <source>
        <strain evidence="3">IPT5</strain>
    </source>
</reference>
<dbReference type="OrthoDB" id="20872at2759"/>